<sequence length="263" mass="29162">METFERLFLKGFLSMTWRVIVHGQTYETNQEELKQWVRGGRVLPTDQVFRPDVGWVIASQIPELQSCFPSRVMPPPPFGGMPGSGMAPSPYAASYTPPLPYAPLYGQAGGYLPQPIVLRTPASLGRRLLGSLVDTFISLFFTSLGWLTILIALEASASRSRSSTDGDMLMVGCFLLFLGGFVYLLLNSYLISRSGATIGKKFAGTVILRDDGRYLSFGRALLRELLKGVFGNACFLFNLWLLFDSENQQLYDKAVRANVYKAS</sequence>
<evidence type="ECO:0000313" key="8">
    <source>
        <dbReference type="EMBL" id="QUW03771.1"/>
    </source>
</evidence>
<dbReference type="EMBL" id="CP072648">
    <property type="protein sequence ID" value="QUW03771.1"/>
    <property type="molecule type" value="Genomic_DNA"/>
</dbReference>
<evidence type="ECO:0000259" key="7">
    <source>
        <dbReference type="Pfam" id="PF06271"/>
    </source>
</evidence>
<feature type="domain" description="RDD" evidence="7">
    <location>
        <begin position="122"/>
        <end position="254"/>
    </location>
</feature>
<evidence type="ECO:0000256" key="5">
    <source>
        <dbReference type="ARBA" id="ARBA00023136"/>
    </source>
</evidence>
<feature type="transmembrane region" description="Helical" evidence="6">
    <location>
        <begin position="128"/>
        <end position="153"/>
    </location>
</feature>
<keyword evidence="5 6" id="KW-0472">Membrane</keyword>
<proteinExistence type="predicted"/>
<gene>
    <name evidence="8" type="ORF">J8C06_04885</name>
</gene>
<keyword evidence="9" id="KW-1185">Reference proteome</keyword>
<protein>
    <submittedName>
        <fullName evidence="8">RDD family protein</fullName>
    </submittedName>
</protein>
<dbReference type="Pfam" id="PF06271">
    <property type="entry name" value="RDD"/>
    <property type="match status" value="1"/>
</dbReference>
<evidence type="ECO:0000256" key="4">
    <source>
        <dbReference type="ARBA" id="ARBA00022989"/>
    </source>
</evidence>
<dbReference type="RefSeq" id="WP_211429661.1">
    <property type="nucleotide sequence ID" value="NZ_CP072648.1"/>
</dbReference>
<evidence type="ECO:0000256" key="2">
    <source>
        <dbReference type="ARBA" id="ARBA00022475"/>
    </source>
</evidence>
<name>A0ABX8BCL2_9BACT</name>
<evidence type="ECO:0000256" key="1">
    <source>
        <dbReference type="ARBA" id="ARBA00004651"/>
    </source>
</evidence>
<evidence type="ECO:0000256" key="3">
    <source>
        <dbReference type="ARBA" id="ARBA00022692"/>
    </source>
</evidence>
<evidence type="ECO:0000256" key="6">
    <source>
        <dbReference type="SAM" id="Phobius"/>
    </source>
</evidence>
<keyword evidence="4 6" id="KW-1133">Transmembrane helix</keyword>
<keyword evidence="2" id="KW-1003">Cell membrane</keyword>
<accession>A0ABX8BCL2</accession>
<dbReference type="InterPro" id="IPR051791">
    <property type="entry name" value="Pra-immunoreactive"/>
</dbReference>
<comment type="subcellular location">
    <subcellularLocation>
        <location evidence="1">Cell membrane</location>
        <topology evidence="1">Multi-pass membrane protein</topology>
    </subcellularLocation>
</comment>
<reference evidence="8 9" key="1">
    <citation type="submission" date="2021-03" db="EMBL/GenBank/DDBJ databases">
        <title>Genomic and phenotypic characterization of Chloracidobacterium isolates provides evidence for multiple species.</title>
        <authorList>
            <person name="Saini M.K."/>
            <person name="Costas A.M.G."/>
            <person name="Tank M."/>
            <person name="Bryant D.A."/>
        </authorList>
    </citation>
    <scope>NUCLEOTIDE SEQUENCE [LARGE SCALE GENOMIC DNA]</scope>
    <source>
        <strain evidence="8 9">BV2-C</strain>
    </source>
</reference>
<dbReference type="Proteomes" id="UP000676506">
    <property type="component" value="Chromosome 1"/>
</dbReference>
<dbReference type="PANTHER" id="PTHR36115">
    <property type="entry name" value="PROLINE-RICH ANTIGEN HOMOLOG-RELATED"/>
    <property type="match status" value="1"/>
</dbReference>
<organism evidence="8 9">
    <name type="scientific">Chloracidobacterium validum</name>
    <dbReference type="NCBI Taxonomy" id="2821543"/>
    <lineage>
        <taxon>Bacteria</taxon>
        <taxon>Pseudomonadati</taxon>
        <taxon>Acidobacteriota</taxon>
        <taxon>Terriglobia</taxon>
        <taxon>Terriglobales</taxon>
        <taxon>Acidobacteriaceae</taxon>
        <taxon>Chloracidobacterium</taxon>
    </lineage>
</organism>
<evidence type="ECO:0000313" key="9">
    <source>
        <dbReference type="Proteomes" id="UP000676506"/>
    </source>
</evidence>
<dbReference type="InterPro" id="IPR010432">
    <property type="entry name" value="RDD"/>
</dbReference>
<feature type="transmembrane region" description="Helical" evidence="6">
    <location>
        <begin position="168"/>
        <end position="191"/>
    </location>
</feature>
<keyword evidence="3 6" id="KW-0812">Transmembrane</keyword>